<keyword evidence="3" id="KW-0964">Secreted</keyword>
<dbReference type="EMBL" id="SWJQ01000461">
    <property type="protein sequence ID" value="TRZ14097.1"/>
    <property type="molecule type" value="Genomic_DNA"/>
</dbReference>
<keyword evidence="8 11" id="KW-0521">NADP</keyword>
<sequence>MAQWQKRGSIASPLTPDQAVALMAYTMKELNLYKEFNDAVREAGNSSWKYRNKFHFKSLHFLLTRALQKLRCLDKCQDVFRGPSGKTWRDWSMSREGMELRKDLEHQEWLRELGRKGGAQSN</sequence>
<dbReference type="GO" id="GO:0016779">
    <property type="term" value="F:nucleotidyltransferase activity"/>
    <property type="evidence" value="ECO:0007669"/>
    <property type="project" value="UniProtKB-KW"/>
</dbReference>
<dbReference type="EC" id="2.4.2.31" evidence="11"/>
<protein>
    <recommendedName>
        <fullName evidence="11">NAD(P)(+)--arginine ADP-ribosyltransferase</fullName>
        <ecNumber evidence="11">2.4.2.31</ecNumber>
    </recommendedName>
    <alternativeName>
        <fullName evidence="11">Mono(ADP-ribosyl)transferase</fullName>
    </alternativeName>
</protein>
<dbReference type="PANTHER" id="PTHR10339:SF25">
    <property type="entry name" value="SECRETED EXOENZYME S"/>
    <property type="match status" value="1"/>
</dbReference>
<organism evidence="12 13">
    <name type="scientific">Zosterops borbonicus</name>
    <dbReference type="NCBI Taxonomy" id="364589"/>
    <lineage>
        <taxon>Eukaryota</taxon>
        <taxon>Metazoa</taxon>
        <taxon>Chordata</taxon>
        <taxon>Craniata</taxon>
        <taxon>Vertebrata</taxon>
        <taxon>Euteleostomi</taxon>
        <taxon>Archelosauria</taxon>
        <taxon>Archosauria</taxon>
        <taxon>Dinosauria</taxon>
        <taxon>Saurischia</taxon>
        <taxon>Theropoda</taxon>
        <taxon>Coelurosauria</taxon>
        <taxon>Aves</taxon>
        <taxon>Neognathae</taxon>
        <taxon>Neoaves</taxon>
        <taxon>Telluraves</taxon>
        <taxon>Australaves</taxon>
        <taxon>Passeriformes</taxon>
        <taxon>Sylvioidea</taxon>
        <taxon>Zosteropidae</taxon>
        <taxon>Zosterops</taxon>
    </lineage>
</organism>
<evidence type="ECO:0000256" key="5">
    <source>
        <dbReference type="ARBA" id="ARBA00022676"/>
    </source>
</evidence>
<evidence type="ECO:0000313" key="13">
    <source>
        <dbReference type="Proteomes" id="UP000796761"/>
    </source>
</evidence>
<keyword evidence="7" id="KW-0548">Nucleotidyltransferase</keyword>
<dbReference type="Pfam" id="PF01129">
    <property type="entry name" value="ART"/>
    <property type="match status" value="1"/>
</dbReference>
<evidence type="ECO:0000256" key="9">
    <source>
        <dbReference type="ARBA" id="ARBA00023026"/>
    </source>
</evidence>
<dbReference type="GO" id="GO:0090729">
    <property type="term" value="F:toxin activity"/>
    <property type="evidence" value="ECO:0007669"/>
    <property type="project" value="UniProtKB-KW"/>
</dbReference>
<evidence type="ECO:0000256" key="6">
    <source>
        <dbReference type="ARBA" id="ARBA00022679"/>
    </source>
</evidence>
<evidence type="ECO:0000256" key="10">
    <source>
        <dbReference type="ARBA" id="ARBA00047597"/>
    </source>
</evidence>
<comment type="caution">
    <text evidence="12">The sequence shown here is derived from an EMBL/GenBank/DDBJ whole genome shotgun (WGS) entry which is preliminary data.</text>
</comment>
<keyword evidence="11" id="KW-0520">NAD</keyword>
<keyword evidence="5 11" id="KW-0328">Glycosyltransferase</keyword>
<gene>
    <name evidence="12" type="ORF">HGM15179_013018</name>
</gene>
<comment type="similarity">
    <text evidence="2 11">Belongs to the Arg-specific ADP-ribosyltransferase family.</text>
</comment>
<evidence type="ECO:0000256" key="2">
    <source>
        <dbReference type="ARBA" id="ARBA00009558"/>
    </source>
</evidence>
<dbReference type="PRINTS" id="PR00970">
    <property type="entry name" value="RIBTRNSFRASE"/>
</dbReference>
<accession>A0A8K1G963</accession>
<evidence type="ECO:0000256" key="1">
    <source>
        <dbReference type="ARBA" id="ARBA00004613"/>
    </source>
</evidence>
<proteinExistence type="inferred from homology"/>
<dbReference type="AlphaFoldDB" id="A0A8K1G963"/>
<keyword evidence="4" id="KW-0800">Toxin</keyword>
<reference evidence="12" key="1">
    <citation type="submission" date="2019-04" db="EMBL/GenBank/DDBJ databases">
        <title>Genome assembly of Zosterops borbonicus 15179.</title>
        <authorList>
            <person name="Leroy T."/>
            <person name="Anselmetti Y."/>
            <person name="Tilak M.-K."/>
            <person name="Nabholz B."/>
        </authorList>
    </citation>
    <scope>NUCLEOTIDE SEQUENCE</scope>
    <source>
        <strain evidence="12">HGM_15179</strain>
        <tissue evidence="12">Muscle</tissue>
    </source>
</reference>
<dbReference type="InterPro" id="IPR050999">
    <property type="entry name" value="ADP-ribosyltransferase_ARG"/>
</dbReference>
<dbReference type="InterPro" id="IPR000768">
    <property type="entry name" value="ART"/>
</dbReference>
<keyword evidence="13" id="KW-1185">Reference proteome</keyword>
<evidence type="ECO:0000313" key="12">
    <source>
        <dbReference type="EMBL" id="TRZ14097.1"/>
    </source>
</evidence>
<evidence type="ECO:0000256" key="3">
    <source>
        <dbReference type="ARBA" id="ARBA00022525"/>
    </source>
</evidence>
<dbReference type="Proteomes" id="UP000796761">
    <property type="component" value="Unassembled WGS sequence"/>
</dbReference>
<dbReference type="PROSITE" id="PS01291">
    <property type="entry name" value="ART"/>
    <property type="match status" value="1"/>
</dbReference>
<evidence type="ECO:0000256" key="11">
    <source>
        <dbReference type="RuleBase" id="RU361228"/>
    </source>
</evidence>
<dbReference type="GO" id="GO:0003950">
    <property type="term" value="F:NAD+ poly-ADP-ribosyltransferase activity"/>
    <property type="evidence" value="ECO:0007669"/>
    <property type="project" value="TreeGrafter"/>
</dbReference>
<evidence type="ECO:0000256" key="4">
    <source>
        <dbReference type="ARBA" id="ARBA00022656"/>
    </source>
</evidence>
<evidence type="ECO:0000256" key="8">
    <source>
        <dbReference type="ARBA" id="ARBA00022857"/>
    </source>
</evidence>
<dbReference type="GO" id="GO:0005576">
    <property type="term" value="C:extracellular region"/>
    <property type="evidence" value="ECO:0007669"/>
    <property type="project" value="UniProtKB-SubCell"/>
</dbReference>
<comment type="catalytic activity">
    <reaction evidence="10 11">
        <text>L-arginyl-[protein] + NAD(+) = N(omega)-(ADP-D-ribosyl)-L-arginyl-[protein] + nicotinamide + H(+)</text>
        <dbReference type="Rhea" id="RHEA:19149"/>
        <dbReference type="Rhea" id="RHEA-COMP:10532"/>
        <dbReference type="Rhea" id="RHEA-COMP:15087"/>
        <dbReference type="ChEBI" id="CHEBI:15378"/>
        <dbReference type="ChEBI" id="CHEBI:17154"/>
        <dbReference type="ChEBI" id="CHEBI:29965"/>
        <dbReference type="ChEBI" id="CHEBI:57540"/>
        <dbReference type="ChEBI" id="CHEBI:142554"/>
        <dbReference type="EC" id="2.4.2.31"/>
    </reaction>
</comment>
<dbReference type="PANTHER" id="PTHR10339">
    <property type="entry name" value="ADP-RIBOSYLTRANSFERASE"/>
    <property type="match status" value="1"/>
</dbReference>
<dbReference type="GO" id="GO:0106274">
    <property type="term" value="F:NAD+-protein-arginine ADP-ribosyltransferase activity"/>
    <property type="evidence" value="ECO:0007669"/>
    <property type="project" value="UniProtKB-EC"/>
</dbReference>
<keyword evidence="6 11" id="KW-0808">Transferase</keyword>
<dbReference type="PROSITE" id="PS51996">
    <property type="entry name" value="TR_MART"/>
    <property type="match status" value="1"/>
</dbReference>
<keyword evidence="9" id="KW-0843">Virulence</keyword>
<dbReference type="OrthoDB" id="423533at2759"/>
<comment type="subcellular location">
    <subcellularLocation>
        <location evidence="1">Secreted</location>
    </subcellularLocation>
</comment>
<evidence type="ECO:0000256" key="7">
    <source>
        <dbReference type="ARBA" id="ARBA00022695"/>
    </source>
</evidence>
<dbReference type="Gene3D" id="3.90.176.10">
    <property type="entry name" value="Toxin ADP-ribosyltransferase, Chain A, domain 1"/>
    <property type="match status" value="1"/>
</dbReference>
<name>A0A8K1G963_9PASS</name>
<dbReference type="SUPFAM" id="SSF56399">
    <property type="entry name" value="ADP-ribosylation"/>
    <property type="match status" value="1"/>
</dbReference>